<dbReference type="Gene3D" id="3.30.70.2660">
    <property type="match status" value="1"/>
</dbReference>
<name>T1AK68_9ZZZZ</name>
<gene>
    <name evidence="1" type="ORF">B1A_11343</name>
</gene>
<feature type="non-terminal residue" evidence="1">
    <location>
        <position position="1"/>
    </location>
</feature>
<reference evidence="1" key="1">
    <citation type="submission" date="2013-08" db="EMBL/GenBank/DDBJ databases">
        <authorList>
            <person name="Mendez C."/>
            <person name="Richter M."/>
            <person name="Ferrer M."/>
            <person name="Sanchez J."/>
        </authorList>
    </citation>
    <scope>NUCLEOTIDE SEQUENCE</scope>
</reference>
<reference evidence="1" key="2">
    <citation type="journal article" date="2014" name="ISME J.">
        <title>Microbial stratification in low pH oxic and suboxic macroscopic growths along an acid mine drainage.</title>
        <authorList>
            <person name="Mendez-Garcia C."/>
            <person name="Mesa V."/>
            <person name="Sprenger R.R."/>
            <person name="Richter M."/>
            <person name="Diez M.S."/>
            <person name="Solano J."/>
            <person name="Bargiela R."/>
            <person name="Golyshina O.V."/>
            <person name="Manteca A."/>
            <person name="Ramos J.L."/>
            <person name="Gallego J.R."/>
            <person name="Llorente I."/>
            <person name="Martins Dos Santos V.A."/>
            <person name="Jensen O.N."/>
            <person name="Pelaez A.I."/>
            <person name="Sanchez J."/>
            <person name="Ferrer M."/>
        </authorList>
    </citation>
    <scope>NUCLEOTIDE SEQUENCE</scope>
</reference>
<dbReference type="AlphaFoldDB" id="T1AK68"/>
<evidence type="ECO:0000313" key="1">
    <source>
        <dbReference type="EMBL" id="EQD56928.1"/>
    </source>
</evidence>
<protein>
    <submittedName>
        <fullName evidence="1">CRISPR-associated protein, Cas5d-type</fullName>
    </submittedName>
</protein>
<dbReference type="EMBL" id="AUZX01008102">
    <property type="protein sequence ID" value="EQD56928.1"/>
    <property type="molecule type" value="Genomic_DNA"/>
</dbReference>
<organism evidence="1">
    <name type="scientific">mine drainage metagenome</name>
    <dbReference type="NCBI Taxonomy" id="410659"/>
    <lineage>
        <taxon>unclassified sequences</taxon>
        <taxon>metagenomes</taxon>
        <taxon>ecological metagenomes</taxon>
    </lineage>
</organism>
<comment type="caution">
    <text evidence="1">The sequence shown here is derived from an EMBL/GenBank/DDBJ whole genome shotgun (WGS) entry which is preliminary data.</text>
</comment>
<accession>T1AK68</accession>
<sequence>PPVHDSRDLGFMLHDLDFSNAADPQPRFFRARMEHGVVQVPAWDSAEVRG</sequence>
<proteinExistence type="predicted"/>